<keyword evidence="2" id="KW-1185">Reference proteome</keyword>
<sequence>MLEDAVDAGSTDRSVDRSYGAGYYVHFWIDLSGGNAKRQSDGIFWGEGIAWGSHVPIERGYLIANGKNF</sequence>
<organism evidence="1 2">
    <name type="scientific">Oceanisphaera arctica</name>
    <dbReference type="NCBI Taxonomy" id="641510"/>
    <lineage>
        <taxon>Bacteria</taxon>
        <taxon>Pseudomonadati</taxon>
        <taxon>Pseudomonadota</taxon>
        <taxon>Gammaproteobacteria</taxon>
        <taxon>Aeromonadales</taxon>
        <taxon>Aeromonadaceae</taxon>
        <taxon>Oceanisphaera</taxon>
    </lineage>
</organism>
<dbReference type="EMBL" id="MPZM01000009">
    <property type="protein sequence ID" value="PPL17101.1"/>
    <property type="molecule type" value="Genomic_DNA"/>
</dbReference>
<accession>A0A2P5TNH5</accession>
<proteinExistence type="predicted"/>
<comment type="caution">
    <text evidence="1">The sequence shown here is derived from an EMBL/GenBank/DDBJ whole genome shotgun (WGS) entry which is preliminary data.</text>
</comment>
<dbReference type="AlphaFoldDB" id="A0A2P5TNH5"/>
<evidence type="ECO:0000313" key="2">
    <source>
        <dbReference type="Proteomes" id="UP000242231"/>
    </source>
</evidence>
<gene>
    <name evidence="1" type="ORF">UN63_06005</name>
</gene>
<dbReference type="Proteomes" id="UP000242231">
    <property type="component" value="Unassembled WGS sequence"/>
</dbReference>
<protein>
    <submittedName>
        <fullName evidence="1">Uncharacterized protein</fullName>
    </submittedName>
</protein>
<reference evidence="2" key="1">
    <citation type="submission" date="2016-11" db="EMBL/GenBank/DDBJ databases">
        <authorList>
            <person name="Sisinthy S."/>
            <person name="Ara S."/>
            <person name="Gundlapally S.R."/>
        </authorList>
    </citation>
    <scope>NUCLEOTIDE SEQUENCE [LARGE SCALE GENOMIC DNA]</scope>
    <source>
        <strain evidence="2">V1-41</strain>
    </source>
</reference>
<name>A0A2P5TNH5_9GAMM</name>
<evidence type="ECO:0000313" key="1">
    <source>
        <dbReference type="EMBL" id="PPL17101.1"/>
    </source>
</evidence>